<name>A0ACC0AAB8_CATRO</name>
<proteinExistence type="predicted"/>
<evidence type="ECO:0000313" key="2">
    <source>
        <dbReference type="Proteomes" id="UP001060085"/>
    </source>
</evidence>
<gene>
    <name evidence="1" type="ORF">M9H77_26661</name>
</gene>
<keyword evidence="2" id="KW-1185">Reference proteome</keyword>
<dbReference type="EMBL" id="CM044706">
    <property type="protein sequence ID" value="KAI5657868.1"/>
    <property type="molecule type" value="Genomic_DNA"/>
</dbReference>
<comment type="caution">
    <text evidence="1">The sequence shown here is derived from an EMBL/GenBank/DDBJ whole genome shotgun (WGS) entry which is preliminary data.</text>
</comment>
<reference evidence="2" key="1">
    <citation type="journal article" date="2023" name="Nat. Plants">
        <title>Single-cell RNA sequencing provides a high-resolution roadmap for understanding the multicellular compartmentation of specialized metabolism.</title>
        <authorList>
            <person name="Sun S."/>
            <person name="Shen X."/>
            <person name="Li Y."/>
            <person name="Li Y."/>
            <person name="Wang S."/>
            <person name="Li R."/>
            <person name="Zhang H."/>
            <person name="Shen G."/>
            <person name="Guo B."/>
            <person name="Wei J."/>
            <person name="Xu J."/>
            <person name="St-Pierre B."/>
            <person name="Chen S."/>
            <person name="Sun C."/>
        </authorList>
    </citation>
    <scope>NUCLEOTIDE SEQUENCE [LARGE SCALE GENOMIC DNA]</scope>
</reference>
<evidence type="ECO:0000313" key="1">
    <source>
        <dbReference type="EMBL" id="KAI5657868.1"/>
    </source>
</evidence>
<dbReference type="Proteomes" id="UP001060085">
    <property type="component" value="Linkage Group LG06"/>
</dbReference>
<protein>
    <submittedName>
        <fullName evidence="1">Uncharacterized protein</fullName>
    </submittedName>
</protein>
<sequence length="170" mass="19789">MNKRNLKGNLYRSKRSLKTTRVYEDEVIKLNTFKTRKLVGGILKGDYYGILMDVIVVEFSCMPVQTAKLFKCDWFDSSVHPVRSICFCSLSETSSYIMYLHAKRERSDWWVVMKSRPPVFYVPVVDVAFQKNVDIIETFILDRRIEDIGTLVHEIGKINEVDILGEPKDN</sequence>
<organism evidence="1 2">
    <name type="scientific">Catharanthus roseus</name>
    <name type="common">Madagascar periwinkle</name>
    <name type="synonym">Vinca rosea</name>
    <dbReference type="NCBI Taxonomy" id="4058"/>
    <lineage>
        <taxon>Eukaryota</taxon>
        <taxon>Viridiplantae</taxon>
        <taxon>Streptophyta</taxon>
        <taxon>Embryophyta</taxon>
        <taxon>Tracheophyta</taxon>
        <taxon>Spermatophyta</taxon>
        <taxon>Magnoliopsida</taxon>
        <taxon>eudicotyledons</taxon>
        <taxon>Gunneridae</taxon>
        <taxon>Pentapetalae</taxon>
        <taxon>asterids</taxon>
        <taxon>lamiids</taxon>
        <taxon>Gentianales</taxon>
        <taxon>Apocynaceae</taxon>
        <taxon>Rauvolfioideae</taxon>
        <taxon>Vinceae</taxon>
        <taxon>Catharanthinae</taxon>
        <taxon>Catharanthus</taxon>
    </lineage>
</organism>
<accession>A0ACC0AAB8</accession>